<protein>
    <recommendedName>
        <fullName evidence="3">FecR protein domain-containing protein</fullName>
    </recommendedName>
</protein>
<evidence type="ECO:0008006" key="3">
    <source>
        <dbReference type="Google" id="ProtNLM"/>
    </source>
</evidence>
<comment type="caution">
    <text evidence="1">The sequence shown here is derived from an EMBL/GenBank/DDBJ whole genome shotgun (WGS) entry which is preliminary data.</text>
</comment>
<sequence length="281" mass="30357">MVFAGIYVLFAMVYFKVLDPSAIAKTADSVKTIKSSATNITPNVDKTKTVVETAEKSDYQLISGQLYSSTSNSAQSKKLVSKGSFLETGVALETQDENVILSSSKNGVMRLESGTEIVIDTTTGGKVDLTLNSGRLFVRTLKDSSDMMINVLNSTVTVGPGAVSMVQTSSSLTDVIAFSVGLKLEKTKTTNDYPLEKDFVYELTVDSDTDDTKSGLPLSENILVQDPFLMWNLEEENNLGVPSEQLGLLGSISLSNNEPTDEEPTDGVKIQGVQDSIKYIY</sequence>
<evidence type="ECO:0000313" key="2">
    <source>
        <dbReference type="Proteomes" id="UP000782843"/>
    </source>
</evidence>
<organism evidence="1 2">
    <name type="scientific">Candidatus Dojkabacteria bacterium</name>
    <dbReference type="NCBI Taxonomy" id="2099670"/>
    <lineage>
        <taxon>Bacteria</taxon>
        <taxon>Candidatus Dojkabacteria</taxon>
    </lineage>
</organism>
<evidence type="ECO:0000313" key="1">
    <source>
        <dbReference type="EMBL" id="MCA9382264.1"/>
    </source>
</evidence>
<reference evidence="1" key="1">
    <citation type="submission" date="2020-04" db="EMBL/GenBank/DDBJ databases">
        <authorList>
            <person name="Zhang T."/>
        </authorList>
    </citation>
    <scope>NUCLEOTIDE SEQUENCE</scope>
    <source>
        <strain evidence="1">HKST-UBA10</strain>
    </source>
</reference>
<gene>
    <name evidence="1" type="ORF">KC660_02540</name>
</gene>
<name>A0A955L3L1_9BACT</name>
<dbReference type="EMBL" id="JAGQLG010000094">
    <property type="protein sequence ID" value="MCA9382264.1"/>
    <property type="molecule type" value="Genomic_DNA"/>
</dbReference>
<accession>A0A955L3L1</accession>
<dbReference type="Proteomes" id="UP000782843">
    <property type="component" value="Unassembled WGS sequence"/>
</dbReference>
<reference evidence="1" key="2">
    <citation type="journal article" date="2021" name="Microbiome">
        <title>Successional dynamics and alternative stable states in a saline activated sludge microbial community over 9 years.</title>
        <authorList>
            <person name="Wang Y."/>
            <person name="Ye J."/>
            <person name="Ju F."/>
            <person name="Liu L."/>
            <person name="Boyd J.A."/>
            <person name="Deng Y."/>
            <person name="Parks D.H."/>
            <person name="Jiang X."/>
            <person name="Yin X."/>
            <person name="Woodcroft B.J."/>
            <person name="Tyson G.W."/>
            <person name="Hugenholtz P."/>
            <person name="Polz M.F."/>
            <person name="Zhang T."/>
        </authorList>
    </citation>
    <scope>NUCLEOTIDE SEQUENCE</scope>
    <source>
        <strain evidence="1">HKST-UBA10</strain>
    </source>
</reference>
<proteinExistence type="predicted"/>
<dbReference type="AlphaFoldDB" id="A0A955L3L1"/>